<evidence type="ECO:0000313" key="6">
    <source>
        <dbReference type="Proteomes" id="UP000005012"/>
    </source>
</evidence>
<accession>A0A140STF4</accession>
<dbReference type="InterPro" id="IPR022385">
    <property type="entry name" value="Rhs_assc_core"/>
</dbReference>
<feature type="transmembrane region" description="Helical" evidence="3">
    <location>
        <begin position="1419"/>
        <end position="1440"/>
    </location>
</feature>
<dbReference type="GeneID" id="93519291"/>
<evidence type="ECO:0000256" key="1">
    <source>
        <dbReference type="ARBA" id="ARBA00022737"/>
    </source>
</evidence>
<keyword evidence="3" id="KW-0812">Transmembrane</keyword>
<dbReference type="OrthoDB" id="5862074at2"/>
<dbReference type="PANTHER" id="PTHR32305">
    <property type="match status" value="1"/>
</dbReference>
<feature type="compositionally biased region" description="Low complexity" evidence="2">
    <location>
        <begin position="1493"/>
        <end position="1512"/>
    </location>
</feature>
<dbReference type="InterPro" id="IPR050708">
    <property type="entry name" value="T6SS_VgrG/RHS"/>
</dbReference>
<dbReference type="Pfam" id="PF25023">
    <property type="entry name" value="TEN_YD-shell"/>
    <property type="match status" value="1"/>
</dbReference>
<feature type="compositionally biased region" description="Low complexity" evidence="2">
    <location>
        <begin position="1530"/>
        <end position="1542"/>
    </location>
</feature>
<dbReference type="Gene3D" id="2.180.10.10">
    <property type="entry name" value="RHS repeat-associated core"/>
    <property type="match status" value="2"/>
</dbReference>
<feature type="compositionally biased region" description="Polar residues" evidence="2">
    <location>
        <begin position="1513"/>
        <end position="1522"/>
    </location>
</feature>
<name>A0A140STF4_PROSM</name>
<evidence type="ECO:0000256" key="3">
    <source>
        <dbReference type="SAM" id="Phobius"/>
    </source>
</evidence>
<evidence type="ECO:0000259" key="4">
    <source>
        <dbReference type="Pfam" id="PF25023"/>
    </source>
</evidence>
<dbReference type="InterPro" id="IPR056823">
    <property type="entry name" value="TEN-like_YD-shell"/>
</dbReference>
<dbReference type="Proteomes" id="UP000005012">
    <property type="component" value="Chromosome"/>
</dbReference>
<dbReference type="RefSeq" id="WP_014658373.1">
    <property type="nucleotide sequence ID" value="NC_017731.1"/>
</dbReference>
<dbReference type="NCBIfam" id="TIGR03696">
    <property type="entry name" value="Rhs_assc_core"/>
    <property type="match status" value="1"/>
</dbReference>
<dbReference type="PATRIC" id="fig|1157951.4.peg.4214"/>
<keyword evidence="3" id="KW-1133">Transmembrane helix</keyword>
<dbReference type="KEGG" id="psi:S70_20970"/>
<gene>
    <name evidence="5" type="ordered locus">S70_20970</name>
</gene>
<dbReference type="HOGENOM" id="CLU_002146_1_0_6"/>
<keyword evidence="3" id="KW-0472">Membrane</keyword>
<evidence type="ECO:0000313" key="5">
    <source>
        <dbReference type="EMBL" id="AFH95974.1"/>
    </source>
</evidence>
<dbReference type="PANTHER" id="PTHR32305:SF15">
    <property type="entry name" value="PROTEIN RHSA-RELATED"/>
    <property type="match status" value="1"/>
</dbReference>
<reference evidence="6" key="2">
    <citation type="submission" date="2012-04" db="EMBL/GenBank/DDBJ databases">
        <title>Complete genome sequence of Providencia stuartii clinical isolate MRSN 2154.</title>
        <authorList>
            <person name="Clifford R.J."/>
            <person name="Hang J."/>
            <person name="Riley M.C."/>
            <person name="Onmus-Leone F."/>
            <person name="Kuschner R.A."/>
            <person name="Lesho E.P."/>
            <person name="Waterman P.E."/>
        </authorList>
    </citation>
    <scope>NUCLEOTIDE SEQUENCE [LARGE SCALE GENOMIC DNA]</scope>
    <source>
        <strain evidence="6">MRSN 2154</strain>
    </source>
</reference>
<dbReference type="EMBL" id="CP003488">
    <property type="protein sequence ID" value="AFH95974.1"/>
    <property type="molecule type" value="Genomic_DNA"/>
</dbReference>
<evidence type="ECO:0000256" key="2">
    <source>
        <dbReference type="SAM" id="MobiDB-lite"/>
    </source>
</evidence>
<protein>
    <submittedName>
        <fullName evidence="5">Rhs family protein</fullName>
    </submittedName>
</protein>
<feature type="domain" description="Teneurin-like YD-shell" evidence="4">
    <location>
        <begin position="1011"/>
        <end position="1323"/>
    </location>
</feature>
<proteinExistence type="predicted"/>
<reference evidence="5 6" key="1">
    <citation type="journal article" date="2012" name="J. Bacteriol.">
        <title>Complete Genome Sequence of Providencia stuartii Clinical Isolate MRSN 2154.</title>
        <authorList>
            <person name="Clifford R.J."/>
            <person name="Hang J."/>
            <person name="Riley M.C."/>
            <person name="Onmus-Leone F."/>
            <person name="Kuschner R.A."/>
            <person name="Lesho E.P."/>
            <person name="Waterman P.E."/>
        </authorList>
    </citation>
    <scope>NUCLEOTIDE SEQUENCE [LARGE SCALE GENOMIC DNA]</scope>
    <source>
        <strain evidence="5 6">MRSN 2154</strain>
    </source>
</reference>
<sequence length="1646" mass="186659">MSTQFSSESGNFLGKLKTNVDVRTGQFLVSIPFVNIIANQRSGPDLALSVSYSPLQDANYGFGRGFSIGITMLCLRNNTLELSSGESYKITPGTVNVINKRLKHFILKYTNNINSHDGYTVIWKDGKSESLTLIGEDYYVTTKIMSELGRELSLSWSWSGEYPLLKRVKDEFQTLCEINYSHYVSIRVFPETNDEYLIKFSLINHEQLNYIACEYADNAFIYWRFGYEALTESNKHYLTQIIYPTGLTEQVEYSALFGFRFPSSSGKTGRLPVVTSYIINPGFGQQKTVKRYKYSEHNFLGFNGDFGDWTSDSDYIYKLLTDYTYSSTETISDGNSEIKTTRVFNNYHLQISEEIERDGCKTKNEIEYYAQKYTPIHFQPEQFQLMKKQVITITDNEGNQRKEISEYEFDEQGNQTLQVTPDGTRVVTTWYKAEGEEDCPAEVNGFIRYMKEKITYPLSRKHNEPINKIYYRYENLANTSIAVIAKQLFYSDEILFKCLSFSYFQDAKRLGYGTPSLIRSTQYTLGENSQHFTSYQQFDYQLNGDTIIKKNTDISFDNIITTTTQTMSILRGVVLEDINQLNVVQIYTYDKLGRPSYKKSAVNTPYETSVSWKYLKIEEGVITIEKDKCGSQFKHYFDGLGRKIRTDVLDAYDSKKWHKIESCQYDAFGKIVKHLQYDHHLSGLNTAEFIYQTTANYDGWGEVTALTQSIGVTDMIKIDPIALTKTTYPINTEVASASRHGKTVITLNKQNQQIESEYLLGIDGKVAAAKYYKSDSLGRLLKITDELGHSIENTYDCFNRIVTQKYEDGTVIHRQYAPHSQNELVTAITVTDRSQQTWLLGEQQFDGLERLVSQTVGGRTTQFQYENVYPEPSVVILPSGEKIHFEYIPELDCLTKKVMTSETTQQFDYDVATQKIVFAKSESTLNINKLNQQGDLIEEYFLIDDQVRKTQYERTVLGTVAKYTDIDNNETRYIWRKDGQIESIIDANIIVTFEYDELGRTAIRKAKSTKADEYVEIKYAYDEFNKEVTREIIDSNGTHFIINKSWLANGLLATQNTFRNTRLIRSEQYQYDVRNRLTNYFVQGSELPKDSTGANVIEQFFEYDALNNLRQVVSVFSGQQENISTYHYENTLDPTQLTRITHSNPHYPATVFTYDACGRMICDEVGRTLKYDMLNRLMDVSVNDLVSAKYGYNASNQLVKQETHDNGTYYLYYRDDELVHEINTSKKQNIRLIKSDHECCAVVDDNQLVFMAAGHNESVCWSRHSKMEEGDTHTFLPYGDSEIKENTYVAFNGERKDPLTGVYHLGNGYRAYNPTIMRFNCPDSLSPFGEGGINPYVYCNGDPINYTDPTGRAPAAAITGILANLASASANIAFAYITSSFAWFAGTTFLTVAGEALGIASIATHDDSPEASNRTSANLGWASIALGVTSVIATSGMFIWRLERMPMPAPRYRAHSVGNGQIQLRRASEVEHHDFFARRMGRRGAIAGGEGTSAESGISSMSSRRSSVSSNRAQAGSFGSDSAHSHDSGLSRVSHSGVSSSSQEVEMIPPSANRRLSAESLGSLQPSQQYAQASTSRAVPSTSRSMYTNNSHIGQQKISNDKLMGGTAKVQLERASGYVTLYPENRGNTQLSLIRPDFDIFRRASF</sequence>
<keyword evidence="1" id="KW-0677">Repeat</keyword>
<organism evidence="5 6">
    <name type="scientific">Providencia stuartii (strain MRSN 2154)</name>
    <dbReference type="NCBI Taxonomy" id="1157951"/>
    <lineage>
        <taxon>Bacteria</taxon>
        <taxon>Pseudomonadati</taxon>
        <taxon>Pseudomonadota</taxon>
        <taxon>Gammaproteobacteria</taxon>
        <taxon>Enterobacterales</taxon>
        <taxon>Morganellaceae</taxon>
        <taxon>Providencia</taxon>
    </lineage>
</organism>
<feature type="region of interest" description="Disordered" evidence="2">
    <location>
        <begin position="1481"/>
        <end position="1585"/>
    </location>
</feature>
<feature type="compositionally biased region" description="Polar residues" evidence="2">
    <location>
        <begin position="1560"/>
        <end position="1585"/>
    </location>
</feature>